<dbReference type="NCBIfam" id="TIGR03999">
    <property type="entry name" value="thiol_BshA"/>
    <property type="match status" value="1"/>
</dbReference>
<feature type="domain" description="Glycosyltransferase subfamily 4-like N-terminal" evidence="2">
    <location>
        <begin position="11"/>
        <end position="179"/>
    </location>
</feature>
<sequence length="377" mass="42295">MKIAIVCYPTFGGSGVVATELGLELAHRGHEIHFITYRQPVRLALLNSNVHYHEVNVPEYPLFHYQPYELALSSKLVDMVKLYKIELMHVHYAIPHAYAGYMAKQMLKNEGIKIPMVTTLHGTDITLVGNHPVYKPAVTFSINKSDIVTSVSQSLKDETNKLFNIKKEINVIPNFIELDKIRNESQISCHRSVMAKKEERIVTHISNFRRVKRIPDIIKIFYKIQQKIPAKLMMVGDGPEKAKAEELCIELGIEDKVIFFGNSNEIDQILSYSDLFLLPSETESFGLAALEAMAWSVPVISSNSGGLPEVNFDGISGYLSNVGDVDGMAENALKILSDDATLAKFRESALSVAQQFDIKNILPLYEALYHKAINNSK</sequence>
<dbReference type="Proteomes" id="UP001589576">
    <property type="component" value="Unassembled WGS sequence"/>
</dbReference>
<name>A0ABV5GGI0_9FLAO</name>
<dbReference type="RefSeq" id="WP_290285180.1">
    <property type="nucleotide sequence ID" value="NZ_JAUFQN010000019.1"/>
</dbReference>
<dbReference type="SUPFAM" id="SSF53756">
    <property type="entry name" value="UDP-Glycosyltransferase/glycogen phosphorylase"/>
    <property type="match status" value="1"/>
</dbReference>
<gene>
    <name evidence="3" type="primary">bshA</name>
    <name evidence="3" type="ORF">ACFFUU_11365</name>
</gene>
<dbReference type="InterPro" id="IPR050194">
    <property type="entry name" value="Glycosyltransferase_grp1"/>
</dbReference>
<evidence type="ECO:0000313" key="3">
    <source>
        <dbReference type="EMBL" id="MFB9090202.1"/>
    </source>
</evidence>
<feature type="domain" description="Glycosyl transferase family 1" evidence="1">
    <location>
        <begin position="195"/>
        <end position="349"/>
    </location>
</feature>
<dbReference type="EMBL" id="JBHMFB010000029">
    <property type="protein sequence ID" value="MFB9090202.1"/>
    <property type="molecule type" value="Genomic_DNA"/>
</dbReference>
<evidence type="ECO:0000259" key="2">
    <source>
        <dbReference type="Pfam" id="PF13439"/>
    </source>
</evidence>
<dbReference type="InterPro" id="IPR023881">
    <property type="entry name" value="Thiol_BshA"/>
</dbReference>
<evidence type="ECO:0000259" key="1">
    <source>
        <dbReference type="Pfam" id="PF00534"/>
    </source>
</evidence>
<dbReference type="InterPro" id="IPR028098">
    <property type="entry name" value="Glyco_trans_4-like_N"/>
</dbReference>
<keyword evidence="4" id="KW-1185">Reference proteome</keyword>
<organism evidence="3 4">
    <name type="scientific">Flavobacterium paronense</name>
    <dbReference type="NCBI Taxonomy" id="1392775"/>
    <lineage>
        <taxon>Bacteria</taxon>
        <taxon>Pseudomonadati</taxon>
        <taxon>Bacteroidota</taxon>
        <taxon>Flavobacteriia</taxon>
        <taxon>Flavobacteriales</taxon>
        <taxon>Flavobacteriaceae</taxon>
        <taxon>Flavobacterium</taxon>
    </lineage>
</organism>
<comment type="caution">
    <text evidence="3">The sequence shown here is derived from an EMBL/GenBank/DDBJ whole genome shotgun (WGS) entry which is preliminary data.</text>
</comment>
<dbReference type="Pfam" id="PF13439">
    <property type="entry name" value="Glyco_transf_4"/>
    <property type="match status" value="1"/>
</dbReference>
<evidence type="ECO:0000313" key="4">
    <source>
        <dbReference type="Proteomes" id="UP001589576"/>
    </source>
</evidence>
<reference evidence="3 4" key="1">
    <citation type="submission" date="2024-09" db="EMBL/GenBank/DDBJ databases">
        <authorList>
            <person name="Sun Q."/>
            <person name="Mori K."/>
        </authorList>
    </citation>
    <scope>NUCLEOTIDE SEQUENCE [LARGE SCALE GENOMIC DNA]</scope>
    <source>
        <strain evidence="3 4">CECT 8460</strain>
    </source>
</reference>
<dbReference type="Gene3D" id="3.40.50.2000">
    <property type="entry name" value="Glycogen Phosphorylase B"/>
    <property type="match status" value="2"/>
</dbReference>
<dbReference type="InterPro" id="IPR001296">
    <property type="entry name" value="Glyco_trans_1"/>
</dbReference>
<dbReference type="PANTHER" id="PTHR45947:SF3">
    <property type="entry name" value="SULFOQUINOVOSYL TRANSFERASE SQD2"/>
    <property type="match status" value="1"/>
</dbReference>
<protein>
    <submittedName>
        <fullName evidence="3">N-acetyl-alpha-D-glucosaminyl L-malate synthase BshA</fullName>
    </submittedName>
</protein>
<dbReference type="PANTHER" id="PTHR45947">
    <property type="entry name" value="SULFOQUINOVOSYL TRANSFERASE SQD2"/>
    <property type="match status" value="1"/>
</dbReference>
<accession>A0ABV5GGI0</accession>
<dbReference type="Pfam" id="PF00534">
    <property type="entry name" value="Glycos_transf_1"/>
    <property type="match status" value="1"/>
</dbReference>
<proteinExistence type="predicted"/>